<dbReference type="InterPro" id="IPR006689">
    <property type="entry name" value="Small_GTPase_ARF/SAR"/>
</dbReference>
<keyword evidence="2" id="KW-0342">GTP-binding</keyword>
<dbReference type="Gene3D" id="3.40.50.300">
    <property type="entry name" value="P-loop containing nucleotide triphosphate hydrolases"/>
    <property type="match status" value="1"/>
</dbReference>
<dbReference type="PANTHER" id="PTHR42708:SF1">
    <property type="entry name" value="GLIDING MOTILITY PROTEIN MGLA"/>
    <property type="match status" value="1"/>
</dbReference>
<dbReference type="KEGG" id="schv:BRCON_0124"/>
<proteinExistence type="predicted"/>
<dbReference type="InterPro" id="IPR027417">
    <property type="entry name" value="P-loop_NTPase"/>
</dbReference>
<reference evidence="3 4" key="1">
    <citation type="submission" date="2018-05" db="EMBL/GenBank/DDBJ databases">
        <title>A metagenomic window into the 2 km-deep terrestrial subsurface aquifer revealed taxonomically and functionally diverse microbial community comprising novel uncultured bacterial lineages.</title>
        <authorList>
            <person name="Kadnikov V.V."/>
            <person name="Mardanov A.V."/>
            <person name="Beletsky A.V."/>
            <person name="Banks D."/>
            <person name="Pimenov N.V."/>
            <person name="Frank Y.A."/>
            <person name="Karnachuk O.V."/>
            <person name="Ravin N.V."/>
        </authorList>
    </citation>
    <scope>NUCLEOTIDE SEQUENCE [LARGE SCALE GENOMIC DNA]</scope>
    <source>
        <strain evidence="3">BY</strain>
    </source>
</reference>
<dbReference type="Proteomes" id="UP000262583">
    <property type="component" value="Chromosome"/>
</dbReference>
<evidence type="ECO:0000256" key="1">
    <source>
        <dbReference type="ARBA" id="ARBA00022741"/>
    </source>
</evidence>
<dbReference type="CDD" id="cd00882">
    <property type="entry name" value="Ras_like_GTPase"/>
    <property type="match status" value="1"/>
</dbReference>
<evidence type="ECO:0000313" key="4">
    <source>
        <dbReference type="Proteomes" id="UP000262583"/>
    </source>
</evidence>
<organism evidence="3 4">
    <name type="scientific">Sumerlaea chitinivorans</name>
    <dbReference type="NCBI Taxonomy" id="2250252"/>
    <lineage>
        <taxon>Bacteria</taxon>
        <taxon>Candidatus Sumerlaeota</taxon>
        <taxon>Candidatus Sumerlaeia</taxon>
        <taxon>Candidatus Sumerlaeales</taxon>
        <taxon>Candidatus Sumerlaeaceae</taxon>
        <taxon>Candidatus Sumerlaea</taxon>
    </lineage>
</organism>
<dbReference type="SUPFAM" id="SSF52540">
    <property type="entry name" value="P-loop containing nucleoside triphosphate hydrolases"/>
    <property type="match status" value="1"/>
</dbReference>
<dbReference type="GO" id="GO:0005525">
    <property type="term" value="F:GTP binding"/>
    <property type="evidence" value="ECO:0007669"/>
    <property type="project" value="UniProtKB-KW"/>
</dbReference>
<sequence>MPIINYRAREINCKIVYCGPSLGGKTTNIKAIHAALPAQHRSDLQIIDTADERTLFFDYFSLNVAQIRGMRARFLVYGVPGQDYYRATRKMVLQGVDGIVFVADSDATRLQDNIASLADMKALLVEHGYDYATIPLVFQFNKRDLPNILSVDELNRALNDRGVPSFEAIAIQSVGVVETFKAICAAVVTKLNEDLHAKT</sequence>
<evidence type="ECO:0000256" key="2">
    <source>
        <dbReference type="ARBA" id="ARBA00023134"/>
    </source>
</evidence>
<evidence type="ECO:0000313" key="3">
    <source>
        <dbReference type="EMBL" id="AXA34901.1"/>
    </source>
</evidence>
<dbReference type="InterPro" id="IPR052705">
    <property type="entry name" value="Gliding_Motility_GTPase"/>
</dbReference>
<keyword evidence="1" id="KW-0547">Nucleotide-binding</keyword>
<protein>
    <submittedName>
        <fullName evidence="3">Gliding motility protein MglA</fullName>
    </submittedName>
</protein>
<name>A0A2Z4Y127_SUMC1</name>
<dbReference type="EMBL" id="CP030759">
    <property type="protein sequence ID" value="AXA34901.1"/>
    <property type="molecule type" value="Genomic_DNA"/>
</dbReference>
<dbReference type="Pfam" id="PF00025">
    <property type="entry name" value="Arf"/>
    <property type="match status" value="1"/>
</dbReference>
<dbReference type="AlphaFoldDB" id="A0A2Z4Y127"/>
<gene>
    <name evidence="3" type="ORF">BRCON_0124</name>
</gene>
<dbReference type="PANTHER" id="PTHR42708">
    <property type="entry name" value="ATP/GTP-BINDING PROTEIN-RELATED"/>
    <property type="match status" value="1"/>
</dbReference>
<accession>A0A2Z4Y127</accession>
<dbReference type="GO" id="GO:0003924">
    <property type="term" value="F:GTPase activity"/>
    <property type="evidence" value="ECO:0007669"/>
    <property type="project" value="InterPro"/>
</dbReference>